<dbReference type="Gene3D" id="3.10.50.40">
    <property type="match status" value="1"/>
</dbReference>
<dbReference type="Pfam" id="PF00639">
    <property type="entry name" value="Rotamase"/>
    <property type="match status" value="1"/>
</dbReference>
<evidence type="ECO:0000256" key="5">
    <source>
        <dbReference type="PROSITE-ProRule" id="PRU00278"/>
    </source>
</evidence>
<dbReference type="Gene3D" id="1.10.8.1040">
    <property type="match status" value="1"/>
</dbReference>
<keyword evidence="4 5" id="KW-0697">Rotamase</keyword>
<dbReference type="SUPFAM" id="SSF54534">
    <property type="entry name" value="FKBP-like"/>
    <property type="match status" value="1"/>
</dbReference>
<reference evidence="8 9" key="1">
    <citation type="submission" date="2015-12" db="EMBL/GenBank/DDBJ databases">
        <authorList>
            <person name="Shamseldin A."/>
            <person name="Moawad H."/>
            <person name="Abd El-Rahim W.M."/>
            <person name="Sadowsky M.J."/>
        </authorList>
    </citation>
    <scope>NUCLEOTIDE SEQUENCE [LARGE SCALE GENOMIC DNA]</scope>
    <source>
        <strain evidence="8 9">WF1</strain>
    </source>
</reference>
<feature type="chain" id="PRO_5012664012" description="peptidylprolyl isomerase" evidence="6">
    <location>
        <begin position="24"/>
        <end position="325"/>
    </location>
</feature>
<dbReference type="InterPro" id="IPR000297">
    <property type="entry name" value="PPIase_PpiC"/>
</dbReference>
<comment type="catalytic activity">
    <reaction evidence="1">
        <text>[protein]-peptidylproline (omega=180) = [protein]-peptidylproline (omega=0)</text>
        <dbReference type="Rhea" id="RHEA:16237"/>
        <dbReference type="Rhea" id="RHEA-COMP:10747"/>
        <dbReference type="Rhea" id="RHEA-COMP:10748"/>
        <dbReference type="ChEBI" id="CHEBI:83833"/>
        <dbReference type="ChEBI" id="CHEBI:83834"/>
        <dbReference type="EC" id="5.2.1.8"/>
    </reaction>
</comment>
<evidence type="ECO:0000256" key="4">
    <source>
        <dbReference type="ARBA" id="ARBA00023110"/>
    </source>
</evidence>
<dbReference type="PROSITE" id="PS50198">
    <property type="entry name" value="PPIC_PPIASE_2"/>
    <property type="match status" value="1"/>
</dbReference>
<keyword evidence="6" id="KW-0732">Signal</keyword>
<evidence type="ECO:0000256" key="1">
    <source>
        <dbReference type="ARBA" id="ARBA00000971"/>
    </source>
</evidence>
<proteinExistence type="inferred from homology"/>
<accession>A0A1V8M904</accession>
<feature type="signal peptide" evidence="6">
    <location>
        <begin position="1"/>
        <end position="23"/>
    </location>
</feature>
<dbReference type="EMBL" id="LPUF01000001">
    <property type="protein sequence ID" value="OQK18029.1"/>
    <property type="molecule type" value="Genomic_DNA"/>
</dbReference>
<evidence type="ECO:0000259" key="7">
    <source>
        <dbReference type="PROSITE" id="PS50198"/>
    </source>
</evidence>
<dbReference type="RefSeq" id="WP_080522635.1">
    <property type="nucleotide sequence ID" value="NZ_LPUF01000001.1"/>
</dbReference>
<protein>
    <recommendedName>
        <fullName evidence="3">peptidylprolyl isomerase</fullName>
        <ecNumber evidence="3">5.2.1.8</ecNumber>
    </recommendedName>
</protein>
<evidence type="ECO:0000313" key="8">
    <source>
        <dbReference type="EMBL" id="OQK18029.1"/>
    </source>
</evidence>
<dbReference type="PANTHER" id="PTHR47245">
    <property type="entry name" value="PEPTIDYLPROLYL ISOMERASE"/>
    <property type="match status" value="1"/>
</dbReference>
<gene>
    <name evidence="8" type="ORF">AU255_09295</name>
</gene>
<dbReference type="InterPro" id="IPR023058">
    <property type="entry name" value="PPIase_PpiC_CS"/>
</dbReference>
<dbReference type="STRING" id="1420851.AU255_09295"/>
<dbReference type="SUPFAM" id="SSF109998">
    <property type="entry name" value="Triger factor/SurA peptide-binding domain-like"/>
    <property type="match status" value="1"/>
</dbReference>
<dbReference type="PROSITE" id="PS51257">
    <property type="entry name" value="PROKAR_LIPOPROTEIN"/>
    <property type="match status" value="1"/>
</dbReference>
<comment type="caution">
    <text evidence="8">The sequence shown here is derived from an EMBL/GenBank/DDBJ whole genome shotgun (WGS) entry which is preliminary data.</text>
</comment>
<evidence type="ECO:0000256" key="6">
    <source>
        <dbReference type="SAM" id="SignalP"/>
    </source>
</evidence>
<keyword evidence="5 8" id="KW-0413">Isomerase</keyword>
<dbReference type="OrthoDB" id="14196at2"/>
<dbReference type="GO" id="GO:0003755">
    <property type="term" value="F:peptidyl-prolyl cis-trans isomerase activity"/>
    <property type="evidence" value="ECO:0007669"/>
    <property type="project" value="UniProtKB-KW"/>
</dbReference>
<evidence type="ECO:0000256" key="2">
    <source>
        <dbReference type="ARBA" id="ARBA00007656"/>
    </source>
</evidence>
<dbReference type="InterPro" id="IPR046357">
    <property type="entry name" value="PPIase_dom_sf"/>
</dbReference>
<evidence type="ECO:0000256" key="3">
    <source>
        <dbReference type="ARBA" id="ARBA00013194"/>
    </source>
</evidence>
<organism evidence="8 9">
    <name type="scientific">Methyloprofundus sedimenti</name>
    <dbReference type="NCBI Taxonomy" id="1420851"/>
    <lineage>
        <taxon>Bacteria</taxon>
        <taxon>Pseudomonadati</taxon>
        <taxon>Pseudomonadota</taxon>
        <taxon>Gammaproteobacteria</taxon>
        <taxon>Methylococcales</taxon>
        <taxon>Methylococcaceae</taxon>
        <taxon>Methyloprofundus</taxon>
    </lineage>
</organism>
<sequence>MKLKVIPFLLAGSVLLTACQQNANNITSPTIQKEDAVAVVNGQYISKFALETLTEEVSERARGQKIPTEKLIDELVRRKLLVQQAESKHLDQTPETQERLAMMKNALLSQLAIEDYMKANPVTDSELKAEYDKQIAAVAGTEYKASHILVPEESEAVLIIAELDKGADFAELAKTKSTGPSKTQGGDLGWFAAKQMVPEFSAAVVALENGKYTETPVKTQFGWHVILREDSREQTPPPFEAVKAQLEPLVQRQKMTAYLDSLLKDAKVEILISDEQPEPVAVIETVTEEATPTTDTVTDTVEEITPTSDTVTETVDEVEAVPTAE</sequence>
<dbReference type="Proteomes" id="UP000191980">
    <property type="component" value="Unassembled WGS sequence"/>
</dbReference>
<comment type="similarity">
    <text evidence="2">Belongs to the PpiC/parvulin rotamase family.</text>
</comment>
<dbReference type="AlphaFoldDB" id="A0A1V8M904"/>
<feature type="domain" description="PpiC" evidence="7">
    <location>
        <begin position="140"/>
        <end position="230"/>
    </location>
</feature>
<dbReference type="EC" id="5.2.1.8" evidence="3"/>
<keyword evidence="9" id="KW-1185">Reference proteome</keyword>
<dbReference type="PANTHER" id="PTHR47245:SF2">
    <property type="entry name" value="PEPTIDYL-PROLYL CIS-TRANS ISOMERASE HP_0175-RELATED"/>
    <property type="match status" value="1"/>
</dbReference>
<name>A0A1V8M904_9GAMM</name>
<dbReference type="InterPro" id="IPR027304">
    <property type="entry name" value="Trigger_fact/SurA_dom_sf"/>
</dbReference>
<dbReference type="PROSITE" id="PS01096">
    <property type="entry name" value="PPIC_PPIASE_1"/>
    <property type="match status" value="1"/>
</dbReference>
<evidence type="ECO:0000313" key="9">
    <source>
        <dbReference type="Proteomes" id="UP000191980"/>
    </source>
</evidence>
<dbReference type="InterPro" id="IPR050245">
    <property type="entry name" value="PrsA_foldase"/>
</dbReference>